<feature type="domain" description="FAD/NAD(P)-binding" evidence="1">
    <location>
        <begin position="5"/>
        <end position="199"/>
    </location>
</feature>
<dbReference type="AlphaFoldDB" id="A0A9X3N1I1"/>
<reference evidence="2" key="1">
    <citation type="submission" date="2022-10" db="EMBL/GenBank/DDBJ databases">
        <title>The WGS of Solirubrobacter ginsenosidimutans DSM 21036.</title>
        <authorList>
            <person name="Jiang Z."/>
        </authorList>
    </citation>
    <scope>NUCLEOTIDE SEQUENCE</scope>
    <source>
        <strain evidence="2">DSM 21036</strain>
    </source>
</reference>
<dbReference type="PANTHER" id="PTHR43755">
    <property type="match status" value="1"/>
</dbReference>
<dbReference type="RefSeq" id="WP_270044261.1">
    <property type="nucleotide sequence ID" value="NZ_JAPDOD010000040.1"/>
</dbReference>
<gene>
    <name evidence="2" type="ORF">OM076_32360</name>
</gene>
<dbReference type="InterPro" id="IPR052541">
    <property type="entry name" value="SQRD"/>
</dbReference>
<comment type="caution">
    <text evidence="2">The sequence shown here is derived from an EMBL/GenBank/DDBJ whole genome shotgun (WGS) entry which is preliminary data.</text>
</comment>
<proteinExistence type="predicted"/>
<dbReference type="PANTHER" id="PTHR43755:SF1">
    <property type="entry name" value="FAD-DEPENDENT PYRIDINE NUCLEOTIDE-DISULPHIDE OXIDOREDUCTASE"/>
    <property type="match status" value="1"/>
</dbReference>
<dbReference type="GO" id="GO:0016491">
    <property type="term" value="F:oxidoreductase activity"/>
    <property type="evidence" value="ECO:0007669"/>
    <property type="project" value="InterPro"/>
</dbReference>
<dbReference type="Pfam" id="PF07992">
    <property type="entry name" value="Pyr_redox_2"/>
    <property type="match status" value="1"/>
</dbReference>
<dbReference type="EMBL" id="JAPDOD010000040">
    <property type="protein sequence ID" value="MDA0165007.1"/>
    <property type="molecule type" value="Genomic_DNA"/>
</dbReference>
<evidence type="ECO:0000259" key="1">
    <source>
        <dbReference type="Pfam" id="PF07992"/>
    </source>
</evidence>
<keyword evidence="3" id="KW-1185">Reference proteome</keyword>
<sequence length="296" mass="31690">MRTTDGGRLAYDRLVVAPGAHAIDGVPGAVTFRGLISSGLVEAAIRRAEDSLLFVAPADTGWILPLYELALMTTHEFPDGPDIRIVTHEPRPLDVFGPIASDALARLLDRAGIEFIGRTRAIEYIGNALLTGESEMIAADAAVSLPRLRGPFIEGLPADADGFIPINANARVVGVPHVFAAGDATDEPIKQGGLAIQQADAAAETIAAEVGAVLFPRPYRRILRGIVLTGERPLYLRRDLDEAAEIIRPLRGMPLGVSRDQLWWPQGKVAGRYLTGFVAARGHPGAQLADRPPARR</sequence>
<dbReference type="SUPFAM" id="SSF51905">
    <property type="entry name" value="FAD/NAD(P)-binding domain"/>
    <property type="match status" value="1"/>
</dbReference>
<accession>A0A9X3N1I1</accession>
<organism evidence="2 3">
    <name type="scientific">Solirubrobacter ginsenosidimutans</name>
    <dbReference type="NCBI Taxonomy" id="490573"/>
    <lineage>
        <taxon>Bacteria</taxon>
        <taxon>Bacillati</taxon>
        <taxon>Actinomycetota</taxon>
        <taxon>Thermoleophilia</taxon>
        <taxon>Solirubrobacterales</taxon>
        <taxon>Solirubrobacteraceae</taxon>
        <taxon>Solirubrobacter</taxon>
    </lineage>
</organism>
<dbReference type="InterPro" id="IPR023753">
    <property type="entry name" value="FAD/NAD-binding_dom"/>
</dbReference>
<name>A0A9X3N1I1_9ACTN</name>
<dbReference type="Proteomes" id="UP001149140">
    <property type="component" value="Unassembled WGS sequence"/>
</dbReference>
<evidence type="ECO:0000313" key="2">
    <source>
        <dbReference type="EMBL" id="MDA0165007.1"/>
    </source>
</evidence>
<dbReference type="Gene3D" id="3.50.50.100">
    <property type="match status" value="1"/>
</dbReference>
<dbReference type="InterPro" id="IPR036188">
    <property type="entry name" value="FAD/NAD-bd_sf"/>
</dbReference>
<protein>
    <submittedName>
        <fullName evidence="2">NAD(P)/FAD-dependent oxidoreductase</fullName>
    </submittedName>
</protein>
<evidence type="ECO:0000313" key="3">
    <source>
        <dbReference type="Proteomes" id="UP001149140"/>
    </source>
</evidence>